<dbReference type="AlphaFoldDB" id="A0A6D2C9W6"/>
<gene>
    <name evidence="2" type="ORF">LS77_002160</name>
</gene>
<dbReference type="Proteomes" id="UP000029870">
    <property type="component" value="Unassembled WGS sequence"/>
</dbReference>
<dbReference type="InterPro" id="IPR002718">
    <property type="entry name" value="OMP_Helicobacter"/>
</dbReference>
<evidence type="ECO:0000313" key="3">
    <source>
        <dbReference type="Proteomes" id="UP000029870"/>
    </source>
</evidence>
<sequence>MKKYLVSAVLASTLSFSALNAAEENNGAFLGLNLGGMITGQMSGGVSLNSSVAVGLKGGYQAFFYDRIGARFYLSGIGAFGLIAIPAGGAGTNASMNVNLSVMADLNGDMLFDFVSDDDFTTGMYFGFFGGALINTPIYVPAGMTRGNTTVGTTAGINIGSRTTVKAHHEFDIGAKVGAAFNMDGKTTSVGAAIYVGSSYSYKF</sequence>
<evidence type="ECO:0000313" key="2">
    <source>
        <dbReference type="EMBL" id="TLE05740.1"/>
    </source>
</evidence>
<organism evidence="2 3">
    <name type="scientific">Helicobacter bilis</name>
    <dbReference type="NCBI Taxonomy" id="37372"/>
    <lineage>
        <taxon>Bacteria</taxon>
        <taxon>Pseudomonadati</taxon>
        <taxon>Campylobacterota</taxon>
        <taxon>Epsilonproteobacteria</taxon>
        <taxon>Campylobacterales</taxon>
        <taxon>Helicobacteraceae</taxon>
        <taxon>Helicobacter</taxon>
    </lineage>
</organism>
<evidence type="ECO:0000256" key="1">
    <source>
        <dbReference type="SAM" id="SignalP"/>
    </source>
</evidence>
<reference evidence="2 3" key="1">
    <citation type="journal article" date="2014" name="Genome Announc.">
        <title>Draft genome sequences of eight enterohepatic helicobacter species isolated from both laboratory and wild rodents.</title>
        <authorList>
            <person name="Sheh A."/>
            <person name="Shen Z."/>
            <person name="Fox J.G."/>
        </authorList>
    </citation>
    <scope>NUCLEOTIDE SEQUENCE [LARGE SCALE GENOMIC DNA]</scope>
    <source>
        <strain evidence="2 3">Missouri</strain>
    </source>
</reference>
<dbReference type="EMBL" id="JRPH02000005">
    <property type="protein sequence ID" value="TLE05740.1"/>
    <property type="molecule type" value="Genomic_DNA"/>
</dbReference>
<feature type="chain" id="PRO_5030150960" evidence="1">
    <location>
        <begin position="22"/>
        <end position="204"/>
    </location>
</feature>
<proteinExistence type="predicted"/>
<name>A0A6D2C9W6_9HELI</name>
<dbReference type="GeneID" id="60657359"/>
<protein>
    <submittedName>
        <fullName evidence="2">Outer membrane beta-barrel protein</fullName>
    </submittedName>
</protein>
<dbReference type="RefSeq" id="WP_004088508.1">
    <property type="nucleotide sequence ID" value="NZ_JAERIZ010000015.1"/>
</dbReference>
<comment type="caution">
    <text evidence="2">The sequence shown here is derived from an EMBL/GenBank/DDBJ whole genome shotgun (WGS) entry which is preliminary data.</text>
</comment>
<accession>A0A6D2C9W6</accession>
<dbReference type="Pfam" id="PF01856">
    <property type="entry name" value="HP_OMP"/>
    <property type="match status" value="1"/>
</dbReference>
<keyword evidence="1" id="KW-0732">Signal</keyword>
<feature type="signal peptide" evidence="1">
    <location>
        <begin position="1"/>
        <end position="21"/>
    </location>
</feature>